<gene>
    <name evidence="1" type="ORF">N3K66_007424</name>
</gene>
<evidence type="ECO:0000313" key="2">
    <source>
        <dbReference type="Proteomes" id="UP001163324"/>
    </source>
</evidence>
<comment type="caution">
    <text evidence="1">The sequence shown here is derived from an EMBL/GenBank/DDBJ whole genome shotgun (WGS) entry which is preliminary data.</text>
</comment>
<sequence>MASFRLRPILATTSVAAAATAAAFTLYVAAPRTVYAESPAKKIFPGVGPALLSLPLESSELVNHDTKRLRFKLPDDQGSTHLHSLSPGDALLFAAVLPGPRWTPNEHEHVALVAGGAGVTPCFQLLRGILLNPDDRTRCTLVVGVNAEGDVLLAEELGELQARFPGRLRTVVTVSRPTRNNKNDNAGYREGYVTKELLDEVFAGDGEKESGGRGGVTKVFVCGPPGMERALVGSKSAPGILEQAGFKKSQIQKF</sequence>
<organism evidence="1 2">
    <name type="scientific">Trichothecium roseum</name>
    <dbReference type="NCBI Taxonomy" id="47278"/>
    <lineage>
        <taxon>Eukaryota</taxon>
        <taxon>Fungi</taxon>
        <taxon>Dikarya</taxon>
        <taxon>Ascomycota</taxon>
        <taxon>Pezizomycotina</taxon>
        <taxon>Sordariomycetes</taxon>
        <taxon>Hypocreomycetidae</taxon>
        <taxon>Hypocreales</taxon>
        <taxon>Hypocreales incertae sedis</taxon>
        <taxon>Trichothecium</taxon>
    </lineage>
</organism>
<accession>A0ACC0UU13</accession>
<dbReference type="Proteomes" id="UP001163324">
    <property type="component" value="Chromosome 7"/>
</dbReference>
<name>A0ACC0UU13_9HYPO</name>
<reference evidence="1" key="1">
    <citation type="submission" date="2022-10" db="EMBL/GenBank/DDBJ databases">
        <title>Complete Genome of Trichothecium roseum strain YXFP-22015, a Plant Pathogen Isolated from Citrus.</title>
        <authorList>
            <person name="Wang Y."/>
            <person name="Zhu L."/>
        </authorList>
    </citation>
    <scope>NUCLEOTIDE SEQUENCE</scope>
    <source>
        <strain evidence="1">YXFP-22015</strain>
    </source>
</reference>
<dbReference type="EMBL" id="CM047946">
    <property type="protein sequence ID" value="KAI9897568.1"/>
    <property type="molecule type" value="Genomic_DNA"/>
</dbReference>
<proteinExistence type="predicted"/>
<keyword evidence="2" id="KW-1185">Reference proteome</keyword>
<evidence type="ECO:0000313" key="1">
    <source>
        <dbReference type="EMBL" id="KAI9897568.1"/>
    </source>
</evidence>
<protein>
    <submittedName>
        <fullName evidence="1">Uncharacterized protein</fullName>
    </submittedName>
</protein>